<comment type="caution">
    <text evidence="1">The sequence shown here is derived from an EMBL/GenBank/DDBJ whole genome shotgun (WGS) entry which is preliminary data.</text>
</comment>
<keyword evidence="2" id="KW-1185">Reference proteome</keyword>
<evidence type="ECO:0000313" key="2">
    <source>
        <dbReference type="Proteomes" id="UP001595789"/>
    </source>
</evidence>
<sequence length="92" mass="10826">MKNSTIQTLHPNPEKSNKKIDVDKYETIKSALLEILADKQYTHTELMEALYQKVKDNFEGGVQWYGETVKLDLEARKLIERTRSKPEKYRLV</sequence>
<accession>A0ABV8PDI1</accession>
<evidence type="ECO:0000313" key="1">
    <source>
        <dbReference type="EMBL" id="MFC4212361.1"/>
    </source>
</evidence>
<dbReference type="Pfam" id="PF22278">
    <property type="entry name" value="DUF6958"/>
    <property type="match status" value="1"/>
</dbReference>
<proteinExistence type="predicted"/>
<gene>
    <name evidence="1" type="ORF">ACFOWA_14275</name>
</gene>
<dbReference type="RefSeq" id="WP_378986263.1">
    <property type="nucleotide sequence ID" value="NZ_JBHSBW010000013.1"/>
</dbReference>
<protein>
    <submittedName>
        <fullName evidence="1">DUF6958 family protein</fullName>
    </submittedName>
</protein>
<dbReference type="EMBL" id="JBHSBW010000013">
    <property type="protein sequence ID" value="MFC4212361.1"/>
    <property type="molecule type" value="Genomic_DNA"/>
</dbReference>
<dbReference type="InterPro" id="IPR054233">
    <property type="entry name" value="DUF6958"/>
</dbReference>
<organism evidence="1 2">
    <name type="scientific">Pedobacter lithocola</name>
    <dbReference type="NCBI Taxonomy" id="1908239"/>
    <lineage>
        <taxon>Bacteria</taxon>
        <taxon>Pseudomonadati</taxon>
        <taxon>Bacteroidota</taxon>
        <taxon>Sphingobacteriia</taxon>
        <taxon>Sphingobacteriales</taxon>
        <taxon>Sphingobacteriaceae</taxon>
        <taxon>Pedobacter</taxon>
    </lineage>
</organism>
<name>A0ABV8PDI1_9SPHI</name>
<dbReference type="Proteomes" id="UP001595789">
    <property type="component" value="Unassembled WGS sequence"/>
</dbReference>
<reference evidence="2" key="1">
    <citation type="journal article" date="2019" name="Int. J. Syst. Evol. Microbiol.">
        <title>The Global Catalogue of Microorganisms (GCM) 10K type strain sequencing project: providing services to taxonomists for standard genome sequencing and annotation.</title>
        <authorList>
            <consortium name="The Broad Institute Genomics Platform"/>
            <consortium name="The Broad Institute Genome Sequencing Center for Infectious Disease"/>
            <person name="Wu L."/>
            <person name="Ma J."/>
        </authorList>
    </citation>
    <scope>NUCLEOTIDE SEQUENCE [LARGE SCALE GENOMIC DNA]</scope>
    <source>
        <strain evidence="2">CCM 8691</strain>
    </source>
</reference>